<proteinExistence type="predicted"/>
<name>A0ABV5GPV9_9FLAO</name>
<gene>
    <name evidence="2" type="ORF">ACFFVF_12395</name>
</gene>
<dbReference type="NCBIfam" id="NF046080">
    <property type="entry name" value="PID_CTERM"/>
    <property type="match status" value="1"/>
</dbReference>
<reference evidence="2 3" key="1">
    <citation type="submission" date="2024-09" db="EMBL/GenBank/DDBJ databases">
        <authorList>
            <person name="Sun Q."/>
            <person name="Mori K."/>
        </authorList>
    </citation>
    <scope>NUCLEOTIDE SEQUENCE [LARGE SCALE GENOMIC DNA]</scope>
    <source>
        <strain evidence="2 3">CECT 7955</strain>
    </source>
</reference>
<dbReference type="RefSeq" id="WP_236457767.1">
    <property type="nucleotide sequence ID" value="NZ_CBCSGE010000005.1"/>
</dbReference>
<keyword evidence="3" id="KW-1185">Reference proteome</keyword>
<feature type="transmembrane region" description="Helical" evidence="1">
    <location>
        <begin position="42"/>
        <end position="63"/>
    </location>
</feature>
<keyword evidence="1" id="KW-1133">Transmembrane helix</keyword>
<accession>A0ABV5GPV9</accession>
<dbReference type="Proteomes" id="UP001589607">
    <property type="component" value="Unassembled WGS sequence"/>
</dbReference>
<protein>
    <submittedName>
        <fullName evidence="2">PID-CTERM protein-sorting domain-containing protein</fullName>
    </submittedName>
</protein>
<evidence type="ECO:0000313" key="3">
    <source>
        <dbReference type="Proteomes" id="UP001589607"/>
    </source>
</evidence>
<keyword evidence="1" id="KW-0812">Transmembrane</keyword>
<keyword evidence="1" id="KW-0472">Membrane</keyword>
<dbReference type="EMBL" id="JBHMEY010000042">
    <property type="protein sequence ID" value="MFB9097319.1"/>
    <property type="molecule type" value="Genomic_DNA"/>
</dbReference>
<comment type="caution">
    <text evidence="2">The sequence shown here is derived from an EMBL/GenBank/DDBJ whole genome shotgun (WGS) entry which is preliminary data.</text>
</comment>
<dbReference type="InterPro" id="IPR058207">
    <property type="entry name" value="PID_CTERM"/>
</dbReference>
<sequence length="70" mass="7862">MKLIVNKIVFILMMLVSFEGVFSQTNPPPPPTPPPGDVPVDGGVWFMLVVGIVFGYYSIRYIYKNKRSSI</sequence>
<evidence type="ECO:0000256" key="1">
    <source>
        <dbReference type="SAM" id="Phobius"/>
    </source>
</evidence>
<evidence type="ECO:0000313" key="2">
    <source>
        <dbReference type="EMBL" id="MFB9097319.1"/>
    </source>
</evidence>
<organism evidence="2 3">
    <name type="scientific">Flavobacterium jumunjinense</name>
    <dbReference type="NCBI Taxonomy" id="998845"/>
    <lineage>
        <taxon>Bacteria</taxon>
        <taxon>Pseudomonadati</taxon>
        <taxon>Bacteroidota</taxon>
        <taxon>Flavobacteriia</taxon>
        <taxon>Flavobacteriales</taxon>
        <taxon>Flavobacteriaceae</taxon>
        <taxon>Flavobacterium</taxon>
    </lineage>
</organism>